<evidence type="ECO:0000313" key="2">
    <source>
        <dbReference type="Proteomes" id="UP000027442"/>
    </source>
</evidence>
<dbReference type="PATRIC" id="fig|1122985.7.peg.1293"/>
<accession>A0A069QIL9</accession>
<comment type="caution">
    <text evidence="1">The sequence shown here is derived from an EMBL/GenBank/DDBJ whole genome shotgun (WGS) entry which is preliminary data.</text>
</comment>
<name>A0A069QIL9_HOYLO</name>
<dbReference type="AlphaFoldDB" id="A0A069QIL9"/>
<sequence length="39" mass="4620">MKGWSIERRSLLKKLLAQIRHQANKHTYLPSAETHRHLA</sequence>
<organism evidence="1 2">
    <name type="scientific">Hoylesella loescheii DSM 19665 = JCM 12249 = ATCC 15930</name>
    <dbReference type="NCBI Taxonomy" id="1122985"/>
    <lineage>
        <taxon>Bacteria</taxon>
        <taxon>Pseudomonadati</taxon>
        <taxon>Bacteroidota</taxon>
        <taxon>Bacteroidia</taxon>
        <taxon>Bacteroidales</taxon>
        <taxon>Prevotellaceae</taxon>
        <taxon>Hoylesella</taxon>
    </lineage>
</organism>
<dbReference type="Proteomes" id="UP000027442">
    <property type="component" value="Unassembled WGS sequence"/>
</dbReference>
<proteinExistence type="predicted"/>
<gene>
    <name evidence="1" type="ORF">HMPREF1991_01246</name>
</gene>
<keyword evidence="2" id="KW-1185">Reference proteome</keyword>
<dbReference type="HOGENOM" id="CLU_3314992_0_0_10"/>
<reference evidence="1 2" key="1">
    <citation type="submission" date="2013-08" db="EMBL/GenBank/DDBJ databases">
        <authorList>
            <person name="Weinstock G."/>
            <person name="Sodergren E."/>
            <person name="Wylie T."/>
            <person name="Fulton L."/>
            <person name="Fulton R."/>
            <person name="Fronick C."/>
            <person name="O'Laughlin M."/>
            <person name="Godfrey J."/>
            <person name="Miner T."/>
            <person name="Herter B."/>
            <person name="Appelbaum E."/>
            <person name="Cordes M."/>
            <person name="Lek S."/>
            <person name="Wollam A."/>
            <person name="Pepin K.H."/>
            <person name="Palsikar V.B."/>
            <person name="Mitreva M."/>
            <person name="Wilson R.K."/>
        </authorList>
    </citation>
    <scope>NUCLEOTIDE SEQUENCE [LARGE SCALE GENOMIC DNA]</scope>
    <source>
        <strain evidence="1 2">ATCC 15930</strain>
    </source>
</reference>
<evidence type="ECO:0000313" key="1">
    <source>
        <dbReference type="EMBL" id="KDR52668.1"/>
    </source>
</evidence>
<protein>
    <submittedName>
        <fullName evidence="1">Uncharacterized protein</fullName>
    </submittedName>
</protein>
<dbReference type="EMBL" id="JNGW01000048">
    <property type="protein sequence ID" value="KDR52668.1"/>
    <property type="molecule type" value="Genomic_DNA"/>
</dbReference>